<evidence type="ECO:0000256" key="1">
    <source>
        <dbReference type="ARBA" id="ARBA00007274"/>
    </source>
</evidence>
<dbReference type="InterPro" id="IPR045304">
    <property type="entry name" value="LbH_SAT"/>
</dbReference>
<evidence type="ECO:0000313" key="4">
    <source>
        <dbReference type="EMBL" id="PHV58455.1"/>
    </source>
</evidence>
<dbReference type="Gene3D" id="2.160.10.10">
    <property type="entry name" value="Hexapeptide repeat proteins"/>
    <property type="match status" value="1"/>
</dbReference>
<proteinExistence type="inferred from homology"/>
<evidence type="ECO:0000256" key="3">
    <source>
        <dbReference type="ARBA" id="ARBA00023315"/>
    </source>
</evidence>
<dbReference type="PANTHER" id="PTHR42811">
    <property type="entry name" value="SERINE ACETYLTRANSFERASE"/>
    <property type="match status" value="1"/>
</dbReference>
<dbReference type="InterPro" id="IPR001451">
    <property type="entry name" value="Hexapep"/>
</dbReference>
<comment type="similarity">
    <text evidence="1">Belongs to the transferase hexapeptide repeat family.</text>
</comment>
<dbReference type="InterPro" id="IPR011004">
    <property type="entry name" value="Trimer_LpxA-like_sf"/>
</dbReference>
<dbReference type="CDD" id="cd03354">
    <property type="entry name" value="LbH_SAT"/>
    <property type="match status" value="1"/>
</dbReference>
<keyword evidence="3" id="KW-0012">Acyltransferase</keyword>
<organism evidence="4 5">
    <name type="scientific">Streptococcus macedonicus</name>
    <name type="common">Streptococcus gallolyticus macedonicus</name>
    <dbReference type="NCBI Taxonomy" id="59310"/>
    <lineage>
        <taxon>Bacteria</taxon>
        <taxon>Bacillati</taxon>
        <taxon>Bacillota</taxon>
        <taxon>Bacilli</taxon>
        <taxon>Lactobacillales</taxon>
        <taxon>Streptococcaceae</taxon>
        <taxon>Streptococcus</taxon>
    </lineage>
</organism>
<dbReference type="SUPFAM" id="SSF51161">
    <property type="entry name" value="Trimeric LpxA-like enzymes"/>
    <property type="match status" value="1"/>
</dbReference>
<keyword evidence="2 4" id="KW-0808">Transferase</keyword>
<name>A0A2G3NY03_STRMC</name>
<dbReference type="RefSeq" id="WP_099390349.1">
    <property type="nucleotide sequence ID" value="NZ_PEBM01000016.1"/>
</dbReference>
<gene>
    <name evidence="4" type="ORF">CS010_01710</name>
</gene>
<evidence type="ECO:0000313" key="5">
    <source>
        <dbReference type="Proteomes" id="UP000222913"/>
    </source>
</evidence>
<dbReference type="Proteomes" id="UP000222913">
    <property type="component" value="Unassembled WGS sequence"/>
</dbReference>
<sequence length="160" mass="16966">MMKMKNDKKAQLIISIFKYGKKHVGQLTLYHKINYGIYKILNAIFVIGFFGTELHASQSISDNIILFHPYGIVISGGATLGEGVIIRQQVTIGNKGSGKNAEQCPIIGDNVDIGAGAKIIGGVVIGENSKIGANAVVTKSFPPNSILVGVPAKNISKVSD</sequence>
<dbReference type="GO" id="GO:0016746">
    <property type="term" value="F:acyltransferase activity"/>
    <property type="evidence" value="ECO:0007669"/>
    <property type="project" value="UniProtKB-KW"/>
</dbReference>
<dbReference type="EMBL" id="PEBM01000016">
    <property type="protein sequence ID" value="PHV58455.1"/>
    <property type="molecule type" value="Genomic_DNA"/>
</dbReference>
<protein>
    <submittedName>
        <fullName evidence="4">Serine acetyltransferase</fullName>
    </submittedName>
</protein>
<reference evidence="4 5" key="1">
    <citation type="submission" date="2017-10" db="EMBL/GenBank/DDBJ databases">
        <title>Whole-genome sequence of three Streptococcus macedonicus strains isolated from Italian cheeses of the Veneto region.</title>
        <authorList>
            <person name="Treu L."/>
            <person name="De Diego-Diaz B."/>
            <person name="Papadimitriou K."/>
            <person name="Tsakalidou E."/>
            <person name="Corich V."/>
            <person name="Giacomini A."/>
        </authorList>
    </citation>
    <scope>NUCLEOTIDE SEQUENCE [LARGE SCALE GENOMIC DNA]</scope>
    <source>
        <strain evidence="4 5">27MV</strain>
    </source>
</reference>
<comment type="caution">
    <text evidence="4">The sequence shown here is derived from an EMBL/GenBank/DDBJ whole genome shotgun (WGS) entry which is preliminary data.</text>
</comment>
<dbReference type="Pfam" id="PF00132">
    <property type="entry name" value="Hexapep"/>
    <property type="match status" value="1"/>
</dbReference>
<evidence type="ECO:0000256" key="2">
    <source>
        <dbReference type="ARBA" id="ARBA00022679"/>
    </source>
</evidence>
<dbReference type="AlphaFoldDB" id="A0A2G3NY03"/>
<accession>A0A2G3NY03</accession>